<dbReference type="PROSITE" id="PS00061">
    <property type="entry name" value="ADH_SHORT"/>
    <property type="match status" value="1"/>
</dbReference>
<keyword evidence="4" id="KW-1185">Reference proteome</keyword>
<dbReference type="EC" id="1.1.1.47" evidence="3"/>
<name>A0A221WC70_9PSEU</name>
<sequence>MSASSAEPTSAPPHRDPRPLRGRRALVTGVSRRQGIGFAVARRLAAYGADVVFQHHVPHDAAQAWGADPAGIPAITAGIQAAGPTTRVTDVAADLTAPGAPAAVLDAATAAGGLDILVCNHARSEPDGDLEAMTAEILDGHWAVDTRSTILLAREFATRHGGGDGGRIVFMTSGQGQGPMTGEVAYAAAKGALAAITPTIADHLADRGITVNAVNPGPVDTGYAGPAAREAVAARFPGGRWGEPDDPARLISWLVTDEARWITGQVINSEGGFRRWR</sequence>
<dbReference type="RefSeq" id="WP_093944876.1">
    <property type="nucleotide sequence ID" value="NZ_CP022521.1"/>
</dbReference>
<dbReference type="Gene3D" id="3.40.50.720">
    <property type="entry name" value="NAD(P)-binding Rossmann-like Domain"/>
    <property type="match status" value="1"/>
</dbReference>
<dbReference type="PANTHER" id="PTHR48107">
    <property type="entry name" value="NADPH-DEPENDENT ALDEHYDE REDUCTASE-LIKE PROTEIN, CHLOROPLASTIC-RELATED"/>
    <property type="match status" value="1"/>
</dbReference>
<dbReference type="OrthoDB" id="3571370at2"/>
<dbReference type="SUPFAM" id="SSF51735">
    <property type="entry name" value="NAD(P)-binding Rossmann-fold domains"/>
    <property type="match status" value="1"/>
</dbReference>
<dbReference type="InterPro" id="IPR002347">
    <property type="entry name" value="SDR_fam"/>
</dbReference>
<dbReference type="InterPro" id="IPR036291">
    <property type="entry name" value="NAD(P)-bd_dom_sf"/>
</dbReference>
<dbReference type="EMBL" id="CP022521">
    <property type="protein sequence ID" value="ASO23089.1"/>
    <property type="molecule type" value="Genomic_DNA"/>
</dbReference>
<reference evidence="3 4" key="1">
    <citation type="submission" date="2017-07" db="EMBL/GenBank/DDBJ databases">
        <title>Complete genome sequence of Actinoalloteichus hoggarensis DSM 45943, type strain of Actinoalloteichus hoggarensis.</title>
        <authorList>
            <person name="Ruckert C."/>
            <person name="Nouioui I."/>
            <person name="Willmese J."/>
            <person name="van Wezel G."/>
            <person name="Klenk H.-P."/>
            <person name="Kalinowski J."/>
            <person name="Zotchev S.B."/>
        </authorList>
    </citation>
    <scope>NUCLEOTIDE SEQUENCE [LARGE SCALE GENOMIC DNA]</scope>
    <source>
        <strain evidence="3 4">DSM 45943</strain>
    </source>
</reference>
<dbReference type="NCBIfam" id="NF009389">
    <property type="entry name" value="PRK12748.1"/>
    <property type="match status" value="1"/>
</dbReference>
<evidence type="ECO:0000313" key="4">
    <source>
        <dbReference type="Proteomes" id="UP000204221"/>
    </source>
</evidence>
<organism evidence="3 4">
    <name type="scientific">Actinoalloteichus hoggarensis</name>
    <dbReference type="NCBI Taxonomy" id="1470176"/>
    <lineage>
        <taxon>Bacteria</taxon>
        <taxon>Bacillati</taxon>
        <taxon>Actinomycetota</taxon>
        <taxon>Actinomycetes</taxon>
        <taxon>Pseudonocardiales</taxon>
        <taxon>Pseudonocardiaceae</taxon>
        <taxon>Actinoalloteichus</taxon>
    </lineage>
</organism>
<gene>
    <name evidence="3" type="primary">ycdF2</name>
    <name evidence="3" type="ORF">AHOG_27455</name>
</gene>
<accession>A0A221WC70</accession>
<proteinExistence type="inferred from homology"/>
<keyword evidence="2 3" id="KW-0560">Oxidoreductase</keyword>
<comment type="similarity">
    <text evidence="1">Belongs to the short-chain dehydrogenases/reductases (SDR) family.</text>
</comment>
<dbReference type="PRINTS" id="PR00081">
    <property type="entry name" value="GDHRDH"/>
</dbReference>
<evidence type="ECO:0000256" key="2">
    <source>
        <dbReference type="ARBA" id="ARBA00023002"/>
    </source>
</evidence>
<dbReference type="PANTHER" id="PTHR48107:SF7">
    <property type="entry name" value="RE15974P"/>
    <property type="match status" value="1"/>
</dbReference>
<dbReference type="InterPro" id="IPR020904">
    <property type="entry name" value="Sc_DH/Rdtase_CS"/>
</dbReference>
<dbReference type="GO" id="GO:0047936">
    <property type="term" value="F:glucose 1-dehydrogenase [NAD(P)+] activity"/>
    <property type="evidence" value="ECO:0007669"/>
    <property type="project" value="UniProtKB-EC"/>
</dbReference>
<dbReference type="AlphaFoldDB" id="A0A221WC70"/>
<dbReference type="CDD" id="cd05233">
    <property type="entry name" value="SDR_c"/>
    <property type="match status" value="1"/>
</dbReference>
<dbReference type="KEGG" id="ahg:AHOG_27455"/>
<evidence type="ECO:0000313" key="3">
    <source>
        <dbReference type="EMBL" id="ASO23089.1"/>
    </source>
</evidence>
<evidence type="ECO:0000256" key="1">
    <source>
        <dbReference type="ARBA" id="ARBA00006484"/>
    </source>
</evidence>
<protein>
    <submittedName>
        <fullName evidence="3">Glucose 1-dehydrogenase 2</fullName>
        <ecNumber evidence="3">1.1.1.47</ecNumber>
    </submittedName>
</protein>
<dbReference type="Pfam" id="PF13561">
    <property type="entry name" value="adh_short_C2"/>
    <property type="match status" value="1"/>
</dbReference>
<dbReference type="Proteomes" id="UP000204221">
    <property type="component" value="Chromosome"/>
</dbReference>